<reference evidence="1 2" key="1">
    <citation type="submission" date="2023-11" db="EMBL/GenBank/DDBJ databases">
        <title>Dfirmibasis_genome.</title>
        <authorList>
            <person name="Edelbroek B."/>
            <person name="Kjellin J."/>
            <person name="Jerlstrom-Hultqvist J."/>
            <person name="Soderbom F."/>
        </authorList>
    </citation>
    <scope>NUCLEOTIDE SEQUENCE [LARGE SCALE GENOMIC DNA]</scope>
    <source>
        <strain evidence="1 2">TNS-C-14</strain>
    </source>
</reference>
<accession>A0AAN7U8M5</accession>
<keyword evidence="2" id="KW-1185">Reference proteome</keyword>
<sequence>MSVNSSFNSGSINNNNNNTYDHLISHISDFLITNKIKNYTIEKLIKDEYDNHFKIYEFLLFEFSEVVGKMVKKYLPNNHDAKDYSSSCGGKFHLTDNELLKMVYKIATIEYKITSIVEEEFVECFMETPDLIVFTIKFVSKTVKFHNVSSFCDSFDSSSTTLTNTAFST</sequence>
<organism evidence="1 2">
    <name type="scientific">Dictyostelium firmibasis</name>
    <dbReference type="NCBI Taxonomy" id="79012"/>
    <lineage>
        <taxon>Eukaryota</taxon>
        <taxon>Amoebozoa</taxon>
        <taxon>Evosea</taxon>
        <taxon>Eumycetozoa</taxon>
        <taxon>Dictyostelia</taxon>
        <taxon>Dictyosteliales</taxon>
        <taxon>Dictyosteliaceae</taxon>
        <taxon>Dictyostelium</taxon>
    </lineage>
</organism>
<dbReference type="EMBL" id="JAVFKY010000001">
    <property type="protein sequence ID" value="KAK5582208.1"/>
    <property type="molecule type" value="Genomic_DNA"/>
</dbReference>
<protein>
    <submittedName>
        <fullName evidence="1">Uncharacterized protein</fullName>
    </submittedName>
</protein>
<gene>
    <name evidence="1" type="ORF">RB653_003791</name>
</gene>
<comment type="caution">
    <text evidence="1">The sequence shown here is derived from an EMBL/GenBank/DDBJ whole genome shotgun (WGS) entry which is preliminary data.</text>
</comment>
<dbReference type="AlphaFoldDB" id="A0AAN7U8M5"/>
<proteinExistence type="predicted"/>
<name>A0AAN7U8M5_9MYCE</name>
<evidence type="ECO:0000313" key="2">
    <source>
        <dbReference type="Proteomes" id="UP001344447"/>
    </source>
</evidence>
<evidence type="ECO:0000313" key="1">
    <source>
        <dbReference type="EMBL" id="KAK5582208.1"/>
    </source>
</evidence>
<dbReference type="Proteomes" id="UP001344447">
    <property type="component" value="Unassembled WGS sequence"/>
</dbReference>